<comment type="caution">
    <text evidence="1">The sequence shown here is derived from an EMBL/GenBank/DDBJ whole genome shotgun (WGS) entry which is preliminary data.</text>
</comment>
<name>A0A1W0E373_9MICR</name>
<sequence length="379" mass="44704">MSNILFLLKYISCSDSDNGVDSNISDDKNSIDSIDKYNYTNSSNSDLKICDERTCYNTTNCIESGLEKCETKVTNMEGRRRTNELNKKYNTDRFWYQRDIDEILCKRCDKQCYSCVCNKYNNADYVSKIREKEKGVLYIPKGQQISIHKNLNVKVVTEITSVNQTKYKSIDEILEQDKSLFYAAYVQISNSIAGPVIYLIKKYIKLNDNFSVRHNFTHYLAKVKLSRIKFNGQIIQKEPSKCIACMKTVDLNCSGVLNQKHVIYFFKKACVNYVTNNDLYEKNDTHKYEIVKFLYYQKFEYSYFMNFLRKKKFLIKEQYCDKEEIEMVRHDHNYEYCCITDADNLLNDLKYSGKFKTENDATAYIESFNNFDDIELSEL</sequence>
<dbReference type="VEuPathDB" id="MicrosporidiaDB:EHP00_1538"/>
<evidence type="ECO:0000313" key="1">
    <source>
        <dbReference type="EMBL" id="OQS53695.1"/>
    </source>
</evidence>
<organism evidence="1 2">
    <name type="scientific">Ecytonucleospora hepatopenaei</name>
    <dbReference type="NCBI Taxonomy" id="646526"/>
    <lineage>
        <taxon>Eukaryota</taxon>
        <taxon>Fungi</taxon>
        <taxon>Fungi incertae sedis</taxon>
        <taxon>Microsporidia</taxon>
        <taxon>Enterocytozoonidae</taxon>
        <taxon>Ecytonucleospora</taxon>
    </lineage>
</organism>
<accession>A0A1W0E373</accession>
<dbReference type="Proteomes" id="UP000192758">
    <property type="component" value="Unassembled WGS sequence"/>
</dbReference>
<dbReference type="AlphaFoldDB" id="A0A1W0E373"/>
<gene>
    <name evidence="1" type="ORF">EHP00_1538</name>
</gene>
<keyword evidence="2" id="KW-1185">Reference proteome</keyword>
<reference evidence="1 2" key="1">
    <citation type="journal article" date="2017" name="Environ. Microbiol.">
        <title>Decay of the glycolytic pathway and adaptation to intranuclear parasitism within Enterocytozoonidae microsporidia.</title>
        <authorList>
            <person name="Wiredu Boakye D."/>
            <person name="Jaroenlak P."/>
            <person name="Prachumwat A."/>
            <person name="Williams T.A."/>
            <person name="Bateman K.S."/>
            <person name="Itsathitphaisarn O."/>
            <person name="Sritunyalucksana K."/>
            <person name="Paszkiewicz K.H."/>
            <person name="Moore K.A."/>
            <person name="Stentiford G.D."/>
            <person name="Williams B.A."/>
        </authorList>
    </citation>
    <scope>NUCLEOTIDE SEQUENCE [LARGE SCALE GENOMIC DNA]</scope>
    <source>
        <strain evidence="1 2">TH1</strain>
    </source>
</reference>
<dbReference type="EMBL" id="MNPJ01000026">
    <property type="protein sequence ID" value="OQS53695.1"/>
    <property type="molecule type" value="Genomic_DNA"/>
</dbReference>
<protein>
    <submittedName>
        <fullName evidence="1">Uncharacterized protein</fullName>
    </submittedName>
</protein>
<proteinExistence type="predicted"/>
<evidence type="ECO:0000313" key="2">
    <source>
        <dbReference type="Proteomes" id="UP000192758"/>
    </source>
</evidence>